<keyword evidence="4" id="KW-1185">Reference proteome</keyword>
<dbReference type="Proteomes" id="UP000253437">
    <property type="component" value="Unassembled WGS sequence"/>
</dbReference>
<dbReference type="AlphaFoldDB" id="A0A1E3EAW3"/>
<proteinExistence type="predicted"/>
<protein>
    <submittedName>
        <fullName evidence="3">Uncharacterized protein</fullName>
    </submittedName>
</protein>
<dbReference type="KEGG" id="vhr:AL538_17555"/>
<feature type="transmembrane region" description="Helical" evidence="1">
    <location>
        <begin position="51"/>
        <end position="70"/>
    </location>
</feature>
<evidence type="ECO:0000313" key="4">
    <source>
        <dbReference type="Proteomes" id="UP000067422"/>
    </source>
</evidence>
<keyword evidence="1" id="KW-0472">Membrane</keyword>
<reference evidence="3 5" key="3">
    <citation type="submission" date="2018-08" db="EMBL/GenBank/DDBJ databases">
        <title>Vibrio harveyi strains pathogenic to white snook Centropomus viridis Lockington (1877) and potential probiotic bacteria.</title>
        <authorList>
            <person name="Soto-Rodriguez S."/>
            <person name="Gomez-Gil B."/>
            <person name="Lozano-Olvera R."/>
        </authorList>
    </citation>
    <scope>NUCLEOTIDE SEQUENCE [LARGE SCALE GENOMIC DNA]</scope>
    <source>
        <strain evidence="3 5">CAIM 1508</strain>
    </source>
</reference>
<sequence length="71" mass="8311">MEELVTVVLRAIVRSIIIEIFLWRLSYCTGYIGLSIITLGKRPHKPMSKAMRIRISYFGIFLLVVFLVFMF</sequence>
<keyword evidence="1" id="KW-0812">Transmembrane</keyword>
<dbReference type="RefSeq" id="WP_005452947.1">
    <property type="nucleotide sequence ID" value="NZ_AP031615.1"/>
</dbReference>
<dbReference type="Proteomes" id="UP000067422">
    <property type="component" value="Chromosome 2"/>
</dbReference>
<reference evidence="4" key="1">
    <citation type="submission" date="2015-12" db="EMBL/GenBank/DDBJ databases">
        <title>FDA dAtabase for Regulatory Grade micrObial Sequences (FDA-ARGOS): Supporting development and validation of Infectious Disease Dx tests.</title>
        <authorList>
            <person name="Hoffmann M."/>
            <person name="Allard M."/>
            <person name="Evans P."/>
            <person name="Brown E."/>
            <person name="Tallon L.J."/>
            <person name="Sadzewicz L."/>
            <person name="Sengamalay N."/>
            <person name="Ott S."/>
            <person name="Godinez A."/>
            <person name="Nagaraj S."/>
            <person name="Vyas G."/>
            <person name="Aluvathingal J."/>
            <person name="Nadendla S."/>
            <person name="Geyer C."/>
            <person name="Sichtig H."/>
        </authorList>
    </citation>
    <scope>NUCLEOTIDE SEQUENCE [LARGE SCALE GENOMIC DNA]</scope>
    <source>
        <strain evidence="4">ATCC 43516</strain>
    </source>
</reference>
<dbReference type="GeneID" id="83584650"/>
<keyword evidence="1" id="KW-1133">Transmembrane helix</keyword>
<dbReference type="EMBL" id="CP014039">
    <property type="protein sequence ID" value="AMF99536.1"/>
    <property type="molecule type" value="Genomic_DNA"/>
</dbReference>
<accession>A0A1E3EAW3</accession>
<dbReference type="OrthoDB" id="5906531at2"/>
<organism evidence="3 5">
    <name type="scientific">Vibrio harveyi</name>
    <name type="common">Beneckea harveyi</name>
    <dbReference type="NCBI Taxonomy" id="669"/>
    <lineage>
        <taxon>Bacteria</taxon>
        <taxon>Pseudomonadati</taxon>
        <taxon>Pseudomonadota</taxon>
        <taxon>Gammaproteobacteria</taxon>
        <taxon>Vibrionales</taxon>
        <taxon>Vibrionaceae</taxon>
        <taxon>Vibrio</taxon>
    </lineage>
</organism>
<evidence type="ECO:0000313" key="2">
    <source>
        <dbReference type="EMBL" id="AMF99536.1"/>
    </source>
</evidence>
<evidence type="ECO:0000313" key="3">
    <source>
        <dbReference type="EMBL" id="RIW14296.1"/>
    </source>
</evidence>
<evidence type="ECO:0000256" key="1">
    <source>
        <dbReference type="SAM" id="Phobius"/>
    </source>
</evidence>
<gene>
    <name evidence="2" type="ORF">AL538_17555</name>
    <name evidence="3" type="ORF">DS957_009210</name>
</gene>
<name>A0A1E3EAW3_VIBHA</name>
<reference evidence="2" key="2">
    <citation type="submission" date="2018-01" db="EMBL/GenBank/DDBJ databases">
        <title>FDA dAtabase for Regulatory Grade micrObial Sequences (FDA-ARGOS): Supporting development and validation of Infectious Disease Dx tests.</title>
        <authorList>
            <person name="Hoffmann M."/>
            <person name="Allard M."/>
            <person name="Evans P."/>
            <person name="Brown E."/>
            <person name="Tallon L."/>
            <person name="Sadzewicz L."/>
            <person name="Sengamalay N."/>
            <person name="Ott S."/>
            <person name="Godinez A."/>
            <person name="Nagaraj S."/>
            <person name="Vyas G."/>
            <person name="Aluvathingal J."/>
            <person name="Nadendla S."/>
            <person name="Geyer C."/>
            <person name="Sichtig H."/>
        </authorList>
    </citation>
    <scope>NUCLEOTIDE SEQUENCE</scope>
    <source>
        <strain evidence="2">FDAARGOS_107</strain>
    </source>
</reference>
<dbReference type="EMBL" id="QOUW02000024">
    <property type="protein sequence ID" value="RIW14296.1"/>
    <property type="molecule type" value="Genomic_DNA"/>
</dbReference>
<feature type="transmembrane region" description="Helical" evidence="1">
    <location>
        <begin position="20"/>
        <end position="39"/>
    </location>
</feature>
<evidence type="ECO:0000313" key="5">
    <source>
        <dbReference type="Proteomes" id="UP000253437"/>
    </source>
</evidence>